<proteinExistence type="predicted"/>
<dbReference type="AlphaFoldDB" id="A0A2W4RGV1"/>
<evidence type="ECO:0000313" key="2">
    <source>
        <dbReference type="Proteomes" id="UP000249396"/>
    </source>
</evidence>
<organism evidence="1 2">
    <name type="scientific">Candidatus Methylumidiphilus alinenensis</name>
    <dbReference type="NCBI Taxonomy" id="2202197"/>
    <lineage>
        <taxon>Bacteria</taxon>
        <taxon>Pseudomonadati</taxon>
        <taxon>Pseudomonadota</taxon>
        <taxon>Gammaproteobacteria</taxon>
        <taxon>Methylococcales</taxon>
        <taxon>Candidatus Methylumidiphilus</taxon>
    </lineage>
</organism>
<name>A0A2W4RGV1_9GAMM</name>
<accession>A0A2W4RGV1</accession>
<comment type="caution">
    <text evidence="1">The sequence shown here is derived from an EMBL/GenBank/DDBJ whole genome shotgun (WGS) entry which is preliminary data.</text>
</comment>
<evidence type="ECO:0000313" key="1">
    <source>
        <dbReference type="EMBL" id="PZN83062.1"/>
    </source>
</evidence>
<reference evidence="1 2" key="1">
    <citation type="journal article" date="2018" name="Aquat. Microb. Ecol.">
        <title>Gammaproteobacterial methanotrophs dominate.</title>
        <authorList>
            <person name="Rissanen A.J."/>
            <person name="Saarenheimo J."/>
            <person name="Tiirola M."/>
            <person name="Peura S."/>
            <person name="Aalto S.L."/>
            <person name="Karvinen A."/>
            <person name="Nykanen H."/>
        </authorList>
    </citation>
    <scope>NUCLEOTIDE SEQUENCE [LARGE SCALE GENOMIC DNA]</scope>
    <source>
        <strain evidence="1">AMbin10</strain>
    </source>
</reference>
<protein>
    <submittedName>
        <fullName evidence="1">Uncharacterized protein</fullName>
    </submittedName>
</protein>
<dbReference type="EMBL" id="QJPH01000194">
    <property type="protein sequence ID" value="PZN83062.1"/>
    <property type="molecule type" value="Genomic_DNA"/>
</dbReference>
<sequence>MQTKINADNNARGYLGELTRLTGPLAERFQINNRSLTEVLEEKFLAAGKPAVPALVYGEAVL</sequence>
<dbReference type="Proteomes" id="UP000249396">
    <property type="component" value="Unassembled WGS sequence"/>
</dbReference>
<gene>
    <name evidence="1" type="ORF">DM484_05305</name>
</gene>